<proteinExistence type="predicted"/>
<name>A0A8C4DV93_DICLA</name>
<reference evidence="1" key="1">
    <citation type="submission" date="2025-08" db="UniProtKB">
        <authorList>
            <consortium name="Ensembl"/>
        </authorList>
    </citation>
    <scope>IDENTIFICATION</scope>
</reference>
<keyword evidence="2" id="KW-1185">Reference proteome</keyword>
<organism evidence="1 2">
    <name type="scientific">Dicentrarchus labrax</name>
    <name type="common">European seabass</name>
    <name type="synonym">Morone labrax</name>
    <dbReference type="NCBI Taxonomy" id="13489"/>
    <lineage>
        <taxon>Eukaryota</taxon>
        <taxon>Metazoa</taxon>
        <taxon>Chordata</taxon>
        <taxon>Craniata</taxon>
        <taxon>Vertebrata</taxon>
        <taxon>Euteleostomi</taxon>
        <taxon>Actinopterygii</taxon>
        <taxon>Neopterygii</taxon>
        <taxon>Teleostei</taxon>
        <taxon>Neoteleostei</taxon>
        <taxon>Acanthomorphata</taxon>
        <taxon>Eupercaria</taxon>
        <taxon>Moronidae</taxon>
        <taxon>Dicentrarchus</taxon>
    </lineage>
</organism>
<evidence type="ECO:0000313" key="2">
    <source>
        <dbReference type="Proteomes" id="UP000694389"/>
    </source>
</evidence>
<dbReference type="Proteomes" id="UP000694389">
    <property type="component" value="Unassembled WGS sequence"/>
</dbReference>
<evidence type="ECO:0000313" key="1">
    <source>
        <dbReference type="Ensembl" id="ENSDLAP00005007117.2"/>
    </source>
</evidence>
<reference evidence="1" key="2">
    <citation type="submission" date="2025-09" db="UniProtKB">
        <authorList>
            <consortium name="Ensembl"/>
        </authorList>
    </citation>
    <scope>IDENTIFICATION</scope>
</reference>
<sequence>MLSFTFNSLSTSKTCRRKHTSSPCWPITVLVVSMWYQSHPTVPQNNSPTTSIHERKKKFERRSRAFGLWRNLFLSSLEAPHNQHYTLSEGVWRRGREEEEEYEVFEFP</sequence>
<protein>
    <submittedName>
        <fullName evidence="1">Uncharacterized protein</fullName>
    </submittedName>
</protein>
<dbReference type="AlphaFoldDB" id="A0A8C4DV93"/>
<dbReference type="Ensembl" id="ENSDLAT00005007723.2">
    <property type="protein sequence ID" value="ENSDLAP00005007117.2"/>
    <property type="gene ID" value="ENSDLAG00005003678.2"/>
</dbReference>
<accession>A0A8C4DV93</accession>